<organism evidence="4">
    <name type="scientific">hydrothermal vent metagenome</name>
    <dbReference type="NCBI Taxonomy" id="652676"/>
    <lineage>
        <taxon>unclassified sequences</taxon>
        <taxon>metagenomes</taxon>
        <taxon>ecological metagenomes</taxon>
    </lineage>
</organism>
<dbReference type="Pfam" id="PF00005">
    <property type="entry name" value="ABC_tran"/>
    <property type="match status" value="1"/>
</dbReference>
<proteinExistence type="predicted"/>
<name>A0A3B0ZL45_9ZZZZ</name>
<dbReference type="SUPFAM" id="SSF52540">
    <property type="entry name" value="P-loop containing nucleoside triphosphate hydrolases"/>
    <property type="match status" value="1"/>
</dbReference>
<feature type="non-terminal residue" evidence="4">
    <location>
        <position position="1"/>
    </location>
</feature>
<dbReference type="GO" id="GO:0005524">
    <property type="term" value="F:ATP binding"/>
    <property type="evidence" value="ECO:0007669"/>
    <property type="project" value="InterPro"/>
</dbReference>
<dbReference type="InterPro" id="IPR003439">
    <property type="entry name" value="ABC_transporter-like_ATP-bd"/>
</dbReference>
<evidence type="ECO:0000259" key="3">
    <source>
        <dbReference type="Pfam" id="PF00005"/>
    </source>
</evidence>
<keyword evidence="1" id="KW-0813">Transport</keyword>
<evidence type="ECO:0000256" key="2">
    <source>
        <dbReference type="ARBA" id="ARBA00022967"/>
    </source>
</evidence>
<dbReference type="AlphaFoldDB" id="A0A3B0ZL45"/>
<evidence type="ECO:0000256" key="1">
    <source>
        <dbReference type="ARBA" id="ARBA00022448"/>
    </source>
</evidence>
<accession>A0A3B0ZL45</accession>
<dbReference type="EMBL" id="UOFQ01000113">
    <property type="protein sequence ID" value="VAW88963.1"/>
    <property type="molecule type" value="Genomic_DNA"/>
</dbReference>
<dbReference type="PANTHER" id="PTHR42794">
    <property type="entry name" value="HEMIN IMPORT ATP-BINDING PROTEIN HMUV"/>
    <property type="match status" value="1"/>
</dbReference>
<reference evidence="4" key="1">
    <citation type="submission" date="2018-06" db="EMBL/GenBank/DDBJ databases">
        <authorList>
            <person name="Zhirakovskaya E."/>
        </authorList>
    </citation>
    <scope>NUCLEOTIDE SEQUENCE</scope>
</reference>
<dbReference type="Gene3D" id="3.40.50.300">
    <property type="entry name" value="P-loop containing nucleotide triphosphate hydrolases"/>
    <property type="match status" value="1"/>
</dbReference>
<gene>
    <name evidence="4" type="ORF">MNBD_GAMMA17-1965</name>
</gene>
<evidence type="ECO:0000313" key="4">
    <source>
        <dbReference type="EMBL" id="VAW88963.1"/>
    </source>
</evidence>
<dbReference type="PANTHER" id="PTHR42794:SF1">
    <property type="entry name" value="HEMIN IMPORT ATP-BINDING PROTEIN HMUV"/>
    <property type="match status" value="1"/>
</dbReference>
<dbReference type="GO" id="GO:0016887">
    <property type="term" value="F:ATP hydrolysis activity"/>
    <property type="evidence" value="ECO:0007669"/>
    <property type="project" value="InterPro"/>
</dbReference>
<sequence>AGVADFATRNIDHLSGGERARVWLARVLAGEPQLLLADEPIASLDIHYQLAVMQVLKQYAQESRGVIVAIHDLSLAARFCDRLCLMHHGKMIAIGTPAEVLTEKLLSTAYGVPVDIDLERDPPVVLPK</sequence>
<dbReference type="InterPro" id="IPR027417">
    <property type="entry name" value="P-loop_NTPase"/>
</dbReference>
<keyword evidence="2" id="KW-1278">Translocase</keyword>
<feature type="domain" description="ABC transporter" evidence="3">
    <location>
        <begin position="4"/>
        <end position="42"/>
    </location>
</feature>
<protein>
    <recommendedName>
        <fullName evidence="3">ABC transporter domain-containing protein</fullName>
    </recommendedName>
</protein>